<evidence type="ECO:0000313" key="1">
    <source>
        <dbReference type="EMBL" id="MCS5735202.1"/>
    </source>
</evidence>
<dbReference type="RefSeq" id="WP_259540110.1">
    <property type="nucleotide sequence ID" value="NZ_JANLCJ010000005.1"/>
</dbReference>
<gene>
    <name evidence="1" type="ORF">N1032_15755</name>
</gene>
<evidence type="ECO:0000313" key="2">
    <source>
        <dbReference type="Proteomes" id="UP001165586"/>
    </source>
</evidence>
<keyword evidence="2" id="KW-1185">Reference proteome</keyword>
<protein>
    <submittedName>
        <fullName evidence="1">Uncharacterized protein</fullName>
    </submittedName>
</protein>
<reference evidence="1" key="1">
    <citation type="submission" date="2022-08" db="EMBL/GenBank/DDBJ databases">
        <authorList>
            <person name="Deng Y."/>
            <person name="Han X.-F."/>
            <person name="Zhang Y.-Q."/>
        </authorList>
    </citation>
    <scope>NUCLEOTIDE SEQUENCE</scope>
    <source>
        <strain evidence="1">CPCC 203386</strain>
    </source>
</reference>
<sequence length="114" mass="12366">MDRVHYSGDSVLTGTDIARALLVYADALAKAERSATVDIPTRLDDGGTGRSTFLLGPASQLVSDFVPGEHDELTDAALVTWLTEQTRLVLHRHAVAPVTATEEPAPQLRWTEEI</sequence>
<dbReference type="Proteomes" id="UP001165586">
    <property type="component" value="Unassembled WGS sequence"/>
</dbReference>
<name>A0ABT2H5H7_9MICO</name>
<comment type="caution">
    <text evidence="1">The sequence shown here is derived from an EMBL/GenBank/DDBJ whole genome shotgun (WGS) entry which is preliminary data.</text>
</comment>
<accession>A0ABT2H5H7</accession>
<organism evidence="1 2">
    <name type="scientific">Herbiconiux daphne</name>
    <dbReference type="NCBI Taxonomy" id="2970914"/>
    <lineage>
        <taxon>Bacteria</taxon>
        <taxon>Bacillati</taxon>
        <taxon>Actinomycetota</taxon>
        <taxon>Actinomycetes</taxon>
        <taxon>Micrococcales</taxon>
        <taxon>Microbacteriaceae</taxon>
        <taxon>Herbiconiux</taxon>
    </lineage>
</organism>
<dbReference type="EMBL" id="JANLCJ010000005">
    <property type="protein sequence ID" value="MCS5735202.1"/>
    <property type="molecule type" value="Genomic_DNA"/>
</dbReference>
<proteinExistence type="predicted"/>